<reference evidence="1" key="1">
    <citation type="submission" date="2020-03" db="EMBL/GenBank/DDBJ databases">
        <title>Genome of Pelagibius litoralis DSM 21314T.</title>
        <authorList>
            <person name="Wang G."/>
        </authorList>
    </citation>
    <scope>NUCLEOTIDE SEQUENCE</scope>
    <source>
        <strain evidence="1">DSM 21314</strain>
    </source>
</reference>
<dbReference type="AlphaFoldDB" id="A0A967EVF6"/>
<name>A0A967EVF6_9PROT</name>
<accession>A0A967EVF6</accession>
<dbReference type="Proteomes" id="UP000761264">
    <property type="component" value="Unassembled WGS sequence"/>
</dbReference>
<comment type="caution">
    <text evidence="1">The sequence shown here is derived from an EMBL/GenBank/DDBJ whole genome shotgun (WGS) entry which is preliminary data.</text>
</comment>
<evidence type="ECO:0000313" key="2">
    <source>
        <dbReference type="Proteomes" id="UP000761264"/>
    </source>
</evidence>
<protein>
    <submittedName>
        <fullName evidence="1">Uncharacterized protein</fullName>
    </submittedName>
</protein>
<gene>
    <name evidence="1" type="ORF">HBA54_08355</name>
</gene>
<organism evidence="1 2">
    <name type="scientific">Pelagibius litoralis</name>
    <dbReference type="NCBI Taxonomy" id="374515"/>
    <lineage>
        <taxon>Bacteria</taxon>
        <taxon>Pseudomonadati</taxon>
        <taxon>Pseudomonadota</taxon>
        <taxon>Alphaproteobacteria</taxon>
        <taxon>Rhodospirillales</taxon>
        <taxon>Rhodovibrionaceae</taxon>
        <taxon>Pelagibius</taxon>
    </lineage>
</organism>
<keyword evidence="2" id="KW-1185">Reference proteome</keyword>
<sequence>MKVTQLERELARHAYENVIERCARLSAFSGSAHVDISFEDILTRQKTLAIDDVIVLSISARRLIAVCGVTLNGDEARVRKWKFIFQNDETLPVPQDDFVSLGRLLGIIIHCEKLEIIDSDLMAQAILNPFGYEKFSEWCAKHASSIEYFSPKILIRSDKSEFMIFEIADLIERIDELLLPEVVEAAKGHGLYLEDDYRF</sequence>
<dbReference type="EMBL" id="JAAQPH010000005">
    <property type="protein sequence ID" value="NIA68601.1"/>
    <property type="molecule type" value="Genomic_DNA"/>
</dbReference>
<dbReference type="RefSeq" id="WP_167223359.1">
    <property type="nucleotide sequence ID" value="NZ_JAAQPH010000005.1"/>
</dbReference>
<proteinExistence type="predicted"/>
<evidence type="ECO:0000313" key="1">
    <source>
        <dbReference type="EMBL" id="NIA68601.1"/>
    </source>
</evidence>